<proteinExistence type="inferred from homology"/>
<dbReference type="GO" id="GO:0030170">
    <property type="term" value="F:pyridoxal phosphate binding"/>
    <property type="evidence" value="ECO:0007669"/>
    <property type="project" value="InterPro"/>
</dbReference>
<dbReference type="GO" id="GO:0003677">
    <property type="term" value="F:DNA binding"/>
    <property type="evidence" value="ECO:0007669"/>
    <property type="project" value="UniProtKB-KW"/>
</dbReference>
<dbReference type="GO" id="GO:0003700">
    <property type="term" value="F:DNA-binding transcription factor activity"/>
    <property type="evidence" value="ECO:0007669"/>
    <property type="project" value="InterPro"/>
</dbReference>
<keyword evidence="7" id="KW-0032">Aminotransferase</keyword>
<organism evidence="7 8">
    <name type="scientific">Pelosinus fermentans B4</name>
    <dbReference type="NCBI Taxonomy" id="1149862"/>
    <lineage>
        <taxon>Bacteria</taxon>
        <taxon>Bacillati</taxon>
        <taxon>Bacillota</taxon>
        <taxon>Negativicutes</taxon>
        <taxon>Selenomonadales</taxon>
        <taxon>Sporomusaceae</taxon>
        <taxon>Pelosinus</taxon>
    </lineage>
</organism>
<name>I8RC26_9FIRM</name>
<dbReference type="SUPFAM" id="SSF53383">
    <property type="entry name" value="PLP-dependent transferases"/>
    <property type="match status" value="1"/>
</dbReference>
<keyword evidence="4" id="KW-0238">DNA-binding</keyword>
<evidence type="ECO:0000313" key="7">
    <source>
        <dbReference type="EMBL" id="EIW16643.1"/>
    </source>
</evidence>
<keyword evidence="7" id="KW-0808">Transferase</keyword>
<sequence length="492" mass="55756">MRIMIYINRNDNSALKEQIRQVMAQKIRSGLLLPGQQLPSVRVLANQLRVSLVTVVEAYNLLKQDGLIESCHGKGTFVTSFESTKSREEAILNHSNWQLAIEDYLPQASFWHHNYISLPPEILDLGSASMHHSLLPLSLLSTAIQKGLQEYPKSLSSYSPFSGDSQFLGIIVDYLKGQDLLLNIQQIIVTNGTQQGIDLFARTFLGPGDVVAMETPVFSGAIDAFRLTKTIIQPIPLDREGIRIDILEELSTYMKIKAIYTIPTYQNPTGIIMSLKRRRQLLEFAKQNGILILEDDPCRELNFCEKTKLPPTIKAIDTYGLVVYLKGFSKFLFPGMRLGILVADGTIYNRLLATKSITDLGSSLWLQKILVDFFKQPQLKRHLQKMSRNMEERSQMVFEKLNAKLNPLIYWQRTSGGMFLWITLPPSISADNLIPEAHSRGIHFLPGSIFYPRELGFNHLRICWTNLSDTDLPIALDILCDFLNDAVLKVNF</sequence>
<evidence type="ECO:0000259" key="6">
    <source>
        <dbReference type="PROSITE" id="PS50949"/>
    </source>
</evidence>
<dbReference type="InterPro" id="IPR000524">
    <property type="entry name" value="Tscrpt_reg_HTH_GntR"/>
</dbReference>
<dbReference type="InterPro" id="IPR036390">
    <property type="entry name" value="WH_DNA-bd_sf"/>
</dbReference>
<comment type="caution">
    <text evidence="7">The sequence shown here is derived from an EMBL/GenBank/DDBJ whole genome shotgun (WGS) entry which is preliminary data.</text>
</comment>
<dbReference type="Pfam" id="PF00155">
    <property type="entry name" value="Aminotran_1_2"/>
    <property type="match status" value="1"/>
</dbReference>
<dbReference type="PANTHER" id="PTHR46577:SF2">
    <property type="entry name" value="TRANSCRIPTIONAL REGULATORY PROTEIN"/>
    <property type="match status" value="1"/>
</dbReference>
<dbReference type="InterPro" id="IPR004839">
    <property type="entry name" value="Aminotransferase_I/II_large"/>
</dbReference>
<dbReference type="InterPro" id="IPR015424">
    <property type="entry name" value="PyrdxlP-dep_Trfase"/>
</dbReference>
<protein>
    <submittedName>
        <fullName evidence="7">Aminotransferase class I and II</fullName>
    </submittedName>
</protein>
<feature type="domain" description="HTH gntR-type" evidence="6">
    <location>
        <begin position="13"/>
        <end position="81"/>
    </location>
</feature>
<dbReference type="InterPro" id="IPR036388">
    <property type="entry name" value="WH-like_DNA-bd_sf"/>
</dbReference>
<dbReference type="Gene3D" id="3.90.1150.10">
    <property type="entry name" value="Aspartate Aminotransferase, domain 1"/>
    <property type="match status" value="1"/>
</dbReference>
<dbReference type="PROSITE" id="PS50949">
    <property type="entry name" value="HTH_GNTR"/>
    <property type="match status" value="1"/>
</dbReference>
<dbReference type="CDD" id="cd07377">
    <property type="entry name" value="WHTH_GntR"/>
    <property type="match status" value="1"/>
</dbReference>
<dbReference type="Gene3D" id="1.10.10.10">
    <property type="entry name" value="Winged helix-like DNA-binding domain superfamily/Winged helix DNA-binding domain"/>
    <property type="match status" value="1"/>
</dbReference>
<dbReference type="PANTHER" id="PTHR46577">
    <property type="entry name" value="HTH-TYPE TRANSCRIPTIONAL REGULATORY PROTEIN GABR"/>
    <property type="match status" value="1"/>
</dbReference>
<dbReference type="SUPFAM" id="SSF46785">
    <property type="entry name" value="Winged helix' DNA-binding domain"/>
    <property type="match status" value="1"/>
</dbReference>
<dbReference type="AlphaFoldDB" id="I8RC26"/>
<dbReference type="InterPro" id="IPR015422">
    <property type="entry name" value="PyrdxlP-dep_Trfase_small"/>
</dbReference>
<accession>I8RC26</accession>
<evidence type="ECO:0000256" key="1">
    <source>
        <dbReference type="ARBA" id="ARBA00005384"/>
    </source>
</evidence>
<dbReference type="Proteomes" id="UP000004324">
    <property type="component" value="Unassembled WGS sequence"/>
</dbReference>
<keyword evidence="8" id="KW-1185">Reference proteome</keyword>
<dbReference type="PATRIC" id="fig|1149862.3.peg.3648"/>
<comment type="similarity">
    <text evidence="1">In the C-terminal section; belongs to the class-I pyridoxal-phosphate-dependent aminotransferase family.</text>
</comment>
<keyword evidence="5" id="KW-0804">Transcription</keyword>
<evidence type="ECO:0000256" key="2">
    <source>
        <dbReference type="ARBA" id="ARBA00022898"/>
    </source>
</evidence>
<evidence type="ECO:0000313" key="8">
    <source>
        <dbReference type="Proteomes" id="UP000004324"/>
    </source>
</evidence>
<dbReference type="InterPro" id="IPR015421">
    <property type="entry name" value="PyrdxlP-dep_Trfase_major"/>
</dbReference>
<dbReference type="Pfam" id="PF00392">
    <property type="entry name" value="GntR"/>
    <property type="match status" value="1"/>
</dbReference>
<dbReference type="InterPro" id="IPR051446">
    <property type="entry name" value="HTH_trans_reg/aminotransferase"/>
</dbReference>
<evidence type="ECO:0000256" key="5">
    <source>
        <dbReference type="ARBA" id="ARBA00023163"/>
    </source>
</evidence>
<dbReference type="CDD" id="cd00609">
    <property type="entry name" value="AAT_like"/>
    <property type="match status" value="1"/>
</dbReference>
<keyword evidence="3" id="KW-0805">Transcription regulation</keyword>
<dbReference type="EMBL" id="AKVJ01000055">
    <property type="protein sequence ID" value="EIW16643.1"/>
    <property type="molecule type" value="Genomic_DNA"/>
</dbReference>
<evidence type="ECO:0000256" key="3">
    <source>
        <dbReference type="ARBA" id="ARBA00023015"/>
    </source>
</evidence>
<dbReference type="GO" id="GO:0008483">
    <property type="term" value="F:transaminase activity"/>
    <property type="evidence" value="ECO:0007669"/>
    <property type="project" value="UniProtKB-KW"/>
</dbReference>
<keyword evidence="2" id="KW-0663">Pyridoxal phosphate</keyword>
<gene>
    <name evidence="7" type="ORF">FB4_0663</name>
</gene>
<reference evidence="7 8" key="1">
    <citation type="journal article" date="2012" name="J. Bacteriol.">
        <title>Draft Genome Sequences for Two Metal-Reducing Pelosinus fermentans Strains Isolated from a Cr(VI)-Contaminated Site and for Type Strain R7.</title>
        <authorList>
            <person name="Brown S.D."/>
            <person name="Podar M."/>
            <person name="Klingeman D.M."/>
            <person name="Johnson C.M."/>
            <person name="Yang Z.K."/>
            <person name="Utturkar S.M."/>
            <person name="Land M.L."/>
            <person name="Mosher J.J."/>
            <person name="Hurt R.A.Jr."/>
            <person name="Phelps T.J."/>
            <person name="Palumbo A.V."/>
            <person name="Arkin A.P."/>
            <person name="Hazen T.C."/>
            <person name="Elias D.A."/>
        </authorList>
    </citation>
    <scope>NUCLEOTIDE SEQUENCE [LARGE SCALE GENOMIC DNA]</scope>
    <source>
        <strain evidence="7 8">B4</strain>
    </source>
</reference>
<dbReference type="SMART" id="SM00345">
    <property type="entry name" value="HTH_GNTR"/>
    <property type="match status" value="1"/>
</dbReference>
<evidence type="ECO:0000256" key="4">
    <source>
        <dbReference type="ARBA" id="ARBA00023125"/>
    </source>
</evidence>
<dbReference type="Gene3D" id="3.40.640.10">
    <property type="entry name" value="Type I PLP-dependent aspartate aminotransferase-like (Major domain)"/>
    <property type="match status" value="1"/>
</dbReference>